<dbReference type="SUPFAM" id="SSF51197">
    <property type="entry name" value="Clavaminate synthase-like"/>
    <property type="match status" value="1"/>
</dbReference>
<evidence type="ECO:0000256" key="1">
    <source>
        <dbReference type="SAM" id="MobiDB-lite"/>
    </source>
</evidence>
<dbReference type="EMBL" id="JAGFBS010000075">
    <property type="protein sequence ID" value="KAG6369553.1"/>
    <property type="molecule type" value="Genomic_DNA"/>
</dbReference>
<evidence type="ECO:0000313" key="3">
    <source>
        <dbReference type="Proteomes" id="UP000683000"/>
    </source>
</evidence>
<sequence>MAITRQRVFQPHVPDTTFPISLTATLVTDAAAPSIPANGGRVGDIYSGQQKIWIYTSGDWEIWVPDEAMPLDIFGERLYVAPCAKQGIQLVQCITEHGSQVIATRLQLGLAESDKLLDALQKTLRDAFSITGTEQDLPSFRRMMDIMDGKARPSKVLPPVRTRRPTQRALQDSTQSRAKHRMRGRATSEEMRQRNRQSQESAAIDKGKGKAIPDREQFTVQDEGAGQAVSVSGSREPKRRKLVAKQLTRNAATTTMQSLLSGITCPLDTPALEWPNIRVTTRVPWYSDNDRKIVERMSMAPRAQDCTYGADRPMVIELQYDGGNAQDIHSLTKGIEDAISKGCAVLVRGWEPTPALEFTLSDIQLFRPTVSQPVVVQDAILRSSNHGNATDDNQDNQDDNDDDEDDDERGQHRDMTLEGFIRMADDAGACMNLLDLPNYQPDVPIFIRRISDNVNAKAATMNKYHLPRTGKNKGKTYYGVQFISGDSERVRGWDLLTHGGFLTYPHHDASGLCTYITVRSGTKIWGYLDTPTQTSGTASALFSEWDTLFLGSCGLDGPDVRMGTLLLGRGDTLIQPPGSTHMVYTPQNGMTSGGHFISYSTLHLTELSLRYDSSKMPGQDAEYEREKVSTNATHPSVRRYITWMVIGLPVLAQDASRTFYRRPLVALIKLSEAANDYVSQEEHSQTPCVNGKDAIMKEMLCEEKHAAKIIAKLKNGLNVTNAAEELGRGEWWDRGPVCDIRSLLVKLV</sequence>
<protein>
    <recommendedName>
        <fullName evidence="4">JmjC domain-containing protein</fullName>
    </recommendedName>
</protein>
<dbReference type="Proteomes" id="UP000683000">
    <property type="component" value="Unassembled WGS sequence"/>
</dbReference>
<dbReference type="AlphaFoldDB" id="A0A8I2YCV1"/>
<feature type="region of interest" description="Disordered" evidence="1">
    <location>
        <begin position="149"/>
        <end position="239"/>
    </location>
</feature>
<comment type="caution">
    <text evidence="2">The sequence shown here is derived from an EMBL/GenBank/DDBJ whole genome shotgun (WGS) entry which is preliminary data.</text>
</comment>
<proteinExistence type="predicted"/>
<keyword evidence="3" id="KW-1185">Reference proteome</keyword>
<organism evidence="2 3">
    <name type="scientific">Boletus reticuloceps</name>
    <dbReference type="NCBI Taxonomy" id="495285"/>
    <lineage>
        <taxon>Eukaryota</taxon>
        <taxon>Fungi</taxon>
        <taxon>Dikarya</taxon>
        <taxon>Basidiomycota</taxon>
        <taxon>Agaricomycotina</taxon>
        <taxon>Agaricomycetes</taxon>
        <taxon>Agaricomycetidae</taxon>
        <taxon>Boletales</taxon>
        <taxon>Boletineae</taxon>
        <taxon>Boletaceae</taxon>
        <taxon>Boletoideae</taxon>
        <taxon>Boletus</taxon>
    </lineage>
</organism>
<dbReference type="OrthoDB" id="2638553at2759"/>
<gene>
    <name evidence="2" type="ORF">JVT61DRAFT_14254</name>
</gene>
<feature type="compositionally biased region" description="Acidic residues" evidence="1">
    <location>
        <begin position="392"/>
        <end position="408"/>
    </location>
</feature>
<feature type="compositionally biased region" description="Basic and acidic residues" evidence="1">
    <location>
        <begin position="203"/>
        <end position="217"/>
    </location>
</feature>
<feature type="region of interest" description="Disordered" evidence="1">
    <location>
        <begin position="384"/>
        <end position="412"/>
    </location>
</feature>
<accession>A0A8I2YCV1</accession>
<evidence type="ECO:0008006" key="4">
    <source>
        <dbReference type="Google" id="ProtNLM"/>
    </source>
</evidence>
<evidence type="ECO:0000313" key="2">
    <source>
        <dbReference type="EMBL" id="KAG6369553.1"/>
    </source>
</evidence>
<reference evidence="2" key="1">
    <citation type="submission" date="2021-03" db="EMBL/GenBank/DDBJ databases">
        <title>Evolutionary innovations through gain and loss of genes in the ectomycorrhizal Boletales.</title>
        <authorList>
            <person name="Wu G."/>
            <person name="Miyauchi S."/>
            <person name="Morin E."/>
            <person name="Yang Z.-L."/>
            <person name="Xu J."/>
            <person name="Martin F.M."/>
        </authorList>
    </citation>
    <scope>NUCLEOTIDE SEQUENCE</scope>
    <source>
        <strain evidence="2">BR01</strain>
    </source>
</reference>
<dbReference type="Gene3D" id="2.60.120.650">
    <property type="entry name" value="Cupin"/>
    <property type="match status" value="1"/>
</dbReference>
<name>A0A8I2YCV1_9AGAM</name>